<accession>A0ABV4Y084</accession>
<reference evidence="2 3" key="1">
    <citation type="submission" date="2024-09" db="EMBL/GenBank/DDBJ databases">
        <title>Floridaenema gen nov. (Aerosakkonemataceae, Aerosakkonematales ord. nov., Cyanobacteria) from benthic tropical and subtropical fresh waters, with the description of four new species.</title>
        <authorList>
            <person name="Moretto J.A."/>
            <person name="Berthold D.E."/>
            <person name="Lefler F.W."/>
            <person name="Huang I.-S."/>
            <person name="Laughinghouse H. IV."/>
        </authorList>
    </citation>
    <scope>NUCLEOTIDE SEQUENCE [LARGE SCALE GENOMIC DNA]</scope>
    <source>
        <strain evidence="2 3">BLCC-F50</strain>
    </source>
</reference>
<dbReference type="RefSeq" id="WP_413266949.1">
    <property type="nucleotide sequence ID" value="NZ_JBHFNR010000251.1"/>
</dbReference>
<protein>
    <submittedName>
        <fullName evidence="2">CopG family ribbon-helix-helix protein</fullName>
    </submittedName>
</protein>
<organism evidence="2 3">
    <name type="scientific">Floridaenema flaviceps BLCC-F50</name>
    <dbReference type="NCBI Taxonomy" id="3153642"/>
    <lineage>
        <taxon>Bacteria</taxon>
        <taxon>Bacillati</taxon>
        <taxon>Cyanobacteriota</taxon>
        <taxon>Cyanophyceae</taxon>
        <taxon>Oscillatoriophycideae</taxon>
        <taxon>Aerosakkonematales</taxon>
        <taxon>Aerosakkonemataceae</taxon>
        <taxon>Floridanema</taxon>
        <taxon>Floridanema flaviceps</taxon>
    </lineage>
</organism>
<sequence length="78" mass="9010">MSQEIITFSLDTEKIKALDEIASVFDRTRSDLLKEAIDSYLQVYQWQLDHIKEGLRQADAGEFASDEEVAAAFARWRE</sequence>
<dbReference type="Pfam" id="PF01402">
    <property type="entry name" value="RHH_1"/>
    <property type="match status" value="1"/>
</dbReference>
<dbReference type="InterPro" id="IPR013321">
    <property type="entry name" value="Arc_rbn_hlx_hlx"/>
</dbReference>
<dbReference type="PANTHER" id="PTHR40688">
    <property type="match status" value="1"/>
</dbReference>
<dbReference type="SUPFAM" id="SSF47598">
    <property type="entry name" value="Ribbon-helix-helix"/>
    <property type="match status" value="1"/>
</dbReference>
<dbReference type="Proteomes" id="UP001576784">
    <property type="component" value="Unassembled WGS sequence"/>
</dbReference>
<dbReference type="PANTHER" id="PTHR40688:SF2">
    <property type="entry name" value="RIBBON-HELIX-HELIX PROTEIN COPG DOMAIN-CONTAINING PROTEIN"/>
    <property type="match status" value="1"/>
</dbReference>
<evidence type="ECO:0000259" key="1">
    <source>
        <dbReference type="Pfam" id="PF01402"/>
    </source>
</evidence>
<dbReference type="Gene3D" id="1.10.1220.10">
    <property type="entry name" value="Met repressor-like"/>
    <property type="match status" value="1"/>
</dbReference>
<gene>
    <name evidence="2" type="ORF">ACE1CI_30845</name>
</gene>
<name>A0ABV4Y084_9CYAN</name>
<feature type="domain" description="Ribbon-helix-helix protein CopG" evidence="1">
    <location>
        <begin position="6"/>
        <end position="41"/>
    </location>
</feature>
<evidence type="ECO:0000313" key="2">
    <source>
        <dbReference type="EMBL" id="MFB2897337.1"/>
    </source>
</evidence>
<keyword evidence="3" id="KW-1185">Reference proteome</keyword>
<dbReference type="EMBL" id="JBHFNR010000251">
    <property type="protein sequence ID" value="MFB2897337.1"/>
    <property type="molecule type" value="Genomic_DNA"/>
</dbReference>
<evidence type="ECO:0000313" key="3">
    <source>
        <dbReference type="Proteomes" id="UP001576784"/>
    </source>
</evidence>
<dbReference type="InterPro" id="IPR002145">
    <property type="entry name" value="CopG"/>
</dbReference>
<dbReference type="InterPro" id="IPR052991">
    <property type="entry name" value="Non-func_TypeII_TA_Antitoxin"/>
</dbReference>
<proteinExistence type="predicted"/>
<dbReference type="InterPro" id="IPR010985">
    <property type="entry name" value="Ribbon_hlx_hlx"/>
</dbReference>
<comment type="caution">
    <text evidence="2">The sequence shown here is derived from an EMBL/GenBank/DDBJ whole genome shotgun (WGS) entry which is preliminary data.</text>
</comment>